<feature type="binding site" evidence="5">
    <location>
        <position position="190"/>
    </location>
    <ligand>
        <name>GTP</name>
        <dbReference type="ChEBI" id="CHEBI:37565"/>
    </ligand>
</feature>
<dbReference type="Gene3D" id="3.40.50.1440">
    <property type="entry name" value="Tubulin/FtsZ, GTPase domain"/>
    <property type="match status" value="1"/>
</dbReference>
<dbReference type="InterPro" id="IPR036525">
    <property type="entry name" value="Tubulin/FtsZ_GTPase_sf"/>
</dbReference>
<evidence type="ECO:0000256" key="4">
    <source>
        <dbReference type="ARBA" id="ARBA00023210"/>
    </source>
</evidence>
<evidence type="ECO:0000256" key="6">
    <source>
        <dbReference type="NCBIfam" id="TIGR00065"/>
    </source>
</evidence>
<comment type="caution">
    <text evidence="11">The sequence shown here is derived from an EMBL/GenBank/DDBJ whole genome shotgun (WGS) entry which is preliminary data.</text>
</comment>
<keyword evidence="4 5" id="KW-0717">Septation</keyword>
<reference evidence="11 12" key="1">
    <citation type="submission" date="2023-07" db="EMBL/GenBank/DDBJ databases">
        <title>Genomic Encyclopedia of Type Strains, Phase IV (KMG-IV): sequencing the most valuable type-strain genomes for metagenomic binning, comparative biology and taxonomic classification.</title>
        <authorList>
            <person name="Goeker M."/>
        </authorList>
    </citation>
    <scope>NUCLEOTIDE SEQUENCE [LARGE SCALE GENOMIC DNA]</scope>
    <source>
        <strain evidence="11 12">DSM 16980</strain>
    </source>
</reference>
<evidence type="ECO:0000256" key="5">
    <source>
        <dbReference type="HAMAP-Rule" id="MF_00909"/>
    </source>
</evidence>
<dbReference type="InterPro" id="IPR037103">
    <property type="entry name" value="Tubulin/FtsZ-like_C"/>
</dbReference>
<dbReference type="SMART" id="SM00864">
    <property type="entry name" value="Tubulin"/>
    <property type="match status" value="1"/>
</dbReference>
<dbReference type="InterPro" id="IPR008280">
    <property type="entry name" value="Tub_FtsZ_C"/>
</dbReference>
<name>A0ABT9Y5K7_9FIRM</name>
<dbReference type="SUPFAM" id="SSF52490">
    <property type="entry name" value="Tubulin nucleotide-binding domain-like"/>
    <property type="match status" value="1"/>
</dbReference>
<dbReference type="EMBL" id="JAUSUE010000004">
    <property type="protein sequence ID" value="MDQ0203118.1"/>
    <property type="molecule type" value="Genomic_DNA"/>
</dbReference>
<feature type="domain" description="Tubulin/FtsZ 2-layer sandwich" evidence="10">
    <location>
        <begin position="210"/>
        <end position="326"/>
    </location>
</feature>
<keyword evidence="2 5" id="KW-0547">Nucleotide-binding</keyword>
<dbReference type="Pfam" id="PF12327">
    <property type="entry name" value="FtsZ_C"/>
    <property type="match status" value="1"/>
</dbReference>
<keyword evidence="5" id="KW-0963">Cytoplasm</keyword>
<keyword evidence="5 7" id="KW-0131">Cell cycle</keyword>
<dbReference type="InterPro" id="IPR024757">
    <property type="entry name" value="FtsZ_C"/>
</dbReference>
<evidence type="ECO:0000256" key="8">
    <source>
        <dbReference type="SAM" id="MobiDB-lite"/>
    </source>
</evidence>
<evidence type="ECO:0000256" key="3">
    <source>
        <dbReference type="ARBA" id="ARBA00023134"/>
    </source>
</evidence>
<dbReference type="RefSeq" id="WP_196603537.1">
    <property type="nucleotide sequence ID" value="NZ_CP116940.1"/>
</dbReference>
<dbReference type="SMART" id="SM00865">
    <property type="entry name" value="Tubulin_C"/>
    <property type="match status" value="1"/>
</dbReference>
<dbReference type="InterPro" id="IPR020805">
    <property type="entry name" value="Cell_div_FtsZ_CS"/>
</dbReference>
<feature type="binding site" evidence="5">
    <location>
        <begin position="109"/>
        <end position="111"/>
    </location>
    <ligand>
        <name>GTP</name>
        <dbReference type="ChEBI" id="CHEBI:37565"/>
    </ligand>
</feature>
<dbReference type="SUPFAM" id="SSF55307">
    <property type="entry name" value="Tubulin C-terminal domain-like"/>
    <property type="match status" value="1"/>
</dbReference>
<comment type="subcellular location">
    <subcellularLocation>
        <location evidence="5">Cytoplasm</location>
    </subcellularLocation>
    <text evidence="5">Assembles at midcell at the inner surface of the cytoplasmic membrane.</text>
</comment>
<dbReference type="PANTHER" id="PTHR30314:SF3">
    <property type="entry name" value="MITOCHONDRIAL DIVISION PROTEIN FSZA"/>
    <property type="match status" value="1"/>
</dbReference>
<evidence type="ECO:0000256" key="7">
    <source>
        <dbReference type="RuleBase" id="RU000631"/>
    </source>
</evidence>
<comment type="function">
    <text evidence="5 7">Essential cell division protein that forms a contractile ring structure (Z ring) at the future cell division site. The regulation of the ring assembly controls the timing and the location of cell division. One of the functions of the FtsZ ring is to recruit other cell division proteins to the septum to produce a new cell wall between the dividing cells. Binds GTP and shows GTPase activity.</text>
</comment>
<sequence>MQREDIRGTIVNIKIIGIGGGGNSVLKRIADEEHSGMDLIAVNTDKKQLQTLAQKSISLFQIGENVTRGLGSGGKVALGQTAAVNDESLIRDSLTGADMIFITAGMGGGTGTGAAPVIAEIAHSMGILTIGVFTIPFSFEGSRKRKTAMAGVEAMRPFLDALIVIQNDKLLELHGTNKHMSLLNAFHMVDSVLKQAIRCVSELILTVGVINVDFADVKSIFKQNGNSEALLGIGEGSGAVNAVKMAVESPLIERSVNGARGIVLNITGDETLSLFEVNEATKFIYENTSSDVNIILGTVIDKSLAGKVRATIIATDFVDDKIAAPAKKEEAASENPSSAPDLPVFMQKTDSTAGSDKNLGRLIFDIEKIDKKKDI</sequence>
<keyword evidence="5 7" id="KW-0132">Cell division</keyword>
<feature type="binding site" evidence="5">
    <location>
        <position position="140"/>
    </location>
    <ligand>
        <name>GTP</name>
        <dbReference type="ChEBI" id="CHEBI:37565"/>
    </ligand>
</feature>
<accession>A0ABT9Y5K7</accession>
<dbReference type="InterPro" id="IPR003008">
    <property type="entry name" value="Tubulin_FtsZ_GTPase"/>
</dbReference>
<dbReference type="HAMAP" id="MF_00909">
    <property type="entry name" value="FtsZ"/>
    <property type="match status" value="1"/>
</dbReference>
<comment type="subunit">
    <text evidence="5">Homodimer. Polymerizes to form a dynamic ring structure in a strictly GTP-dependent manner. Interacts directly with several other division proteins.</text>
</comment>
<dbReference type="Gene3D" id="3.30.1330.20">
    <property type="entry name" value="Tubulin/FtsZ, C-terminal domain"/>
    <property type="match status" value="1"/>
</dbReference>
<dbReference type="Proteomes" id="UP001239167">
    <property type="component" value="Unassembled WGS sequence"/>
</dbReference>
<comment type="similarity">
    <text evidence="1 5 7">Belongs to the FtsZ family.</text>
</comment>
<dbReference type="PRINTS" id="PR00423">
    <property type="entry name" value="CELLDVISFTSZ"/>
</dbReference>
<evidence type="ECO:0000259" key="9">
    <source>
        <dbReference type="SMART" id="SM00864"/>
    </source>
</evidence>
<dbReference type="PANTHER" id="PTHR30314">
    <property type="entry name" value="CELL DIVISION PROTEIN FTSZ-RELATED"/>
    <property type="match status" value="1"/>
</dbReference>
<feature type="region of interest" description="Disordered" evidence="8">
    <location>
        <begin position="326"/>
        <end position="356"/>
    </location>
</feature>
<dbReference type="InterPro" id="IPR045061">
    <property type="entry name" value="FtsZ/CetZ"/>
</dbReference>
<feature type="binding site" evidence="5">
    <location>
        <position position="144"/>
    </location>
    <ligand>
        <name>GTP</name>
        <dbReference type="ChEBI" id="CHEBI:37565"/>
    </ligand>
</feature>
<keyword evidence="3 5" id="KW-0342">GTP-binding</keyword>
<evidence type="ECO:0000313" key="12">
    <source>
        <dbReference type="Proteomes" id="UP001239167"/>
    </source>
</evidence>
<dbReference type="GO" id="GO:0051301">
    <property type="term" value="P:cell division"/>
    <property type="evidence" value="ECO:0007669"/>
    <property type="project" value="UniProtKB-KW"/>
</dbReference>
<evidence type="ECO:0000256" key="2">
    <source>
        <dbReference type="ARBA" id="ARBA00022741"/>
    </source>
</evidence>
<comment type="caution">
    <text evidence="5">Lacks conserved residue(s) required for the propagation of feature annotation.</text>
</comment>
<evidence type="ECO:0000259" key="10">
    <source>
        <dbReference type="SMART" id="SM00865"/>
    </source>
</evidence>
<dbReference type="PROSITE" id="PS01135">
    <property type="entry name" value="FTSZ_2"/>
    <property type="match status" value="1"/>
</dbReference>
<keyword evidence="12" id="KW-1185">Reference proteome</keyword>
<feature type="domain" description="Tubulin/FtsZ GTPase" evidence="9">
    <location>
        <begin position="12"/>
        <end position="208"/>
    </location>
</feature>
<protein>
    <recommendedName>
        <fullName evidence="5 6">Cell division protein FtsZ</fullName>
    </recommendedName>
</protein>
<gene>
    <name evidence="5" type="primary">ftsZ</name>
    <name evidence="11" type="ORF">J2S01_000825</name>
</gene>
<dbReference type="NCBIfam" id="TIGR00065">
    <property type="entry name" value="ftsZ"/>
    <property type="match status" value="1"/>
</dbReference>
<dbReference type="InterPro" id="IPR000158">
    <property type="entry name" value="Cell_div_FtsZ"/>
</dbReference>
<organism evidence="11 12">
    <name type="scientific">Pectinatus haikarae</name>
    <dbReference type="NCBI Taxonomy" id="349096"/>
    <lineage>
        <taxon>Bacteria</taxon>
        <taxon>Bacillati</taxon>
        <taxon>Bacillota</taxon>
        <taxon>Negativicutes</taxon>
        <taxon>Selenomonadales</taxon>
        <taxon>Selenomonadaceae</taxon>
        <taxon>Pectinatus</taxon>
    </lineage>
</organism>
<dbReference type="CDD" id="cd02201">
    <property type="entry name" value="FtsZ_type1"/>
    <property type="match status" value="1"/>
</dbReference>
<dbReference type="InterPro" id="IPR018316">
    <property type="entry name" value="Tubulin/FtsZ_2-layer-sand-dom"/>
</dbReference>
<dbReference type="Pfam" id="PF00091">
    <property type="entry name" value="Tubulin"/>
    <property type="match status" value="1"/>
</dbReference>
<evidence type="ECO:0000256" key="1">
    <source>
        <dbReference type="ARBA" id="ARBA00009690"/>
    </source>
</evidence>
<proteinExistence type="inferred from homology"/>
<evidence type="ECO:0000313" key="11">
    <source>
        <dbReference type="EMBL" id="MDQ0203118.1"/>
    </source>
</evidence>